<evidence type="ECO:0000256" key="5">
    <source>
        <dbReference type="SAM" id="MobiDB-lite"/>
    </source>
</evidence>
<dbReference type="InterPro" id="IPR001362">
    <property type="entry name" value="Glyco_hydro_32"/>
</dbReference>
<dbReference type="SMART" id="SM00640">
    <property type="entry name" value="Glyco_32"/>
    <property type="match status" value="1"/>
</dbReference>
<reference evidence="7 8" key="1">
    <citation type="journal article" date="2012" name="Genome Biol.">
        <title>The genome of the polar eukaryotic microalga coccomyxa subellipsoidea reveals traits of cold adaptation.</title>
        <authorList>
            <person name="Blanc G."/>
            <person name="Agarkova I."/>
            <person name="Grimwood J."/>
            <person name="Kuo A."/>
            <person name="Brueggeman A."/>
            <person name="Dunigan D."/>
            <person name="Gurnon J."/>
            <person name="Ladunga I."/>
            <person name="Lindquist E."/>
            <person name="Lucas S."/>
            <person name="Pangilinan J."/>
            <person name="Proschold T."/>
            <person name="Salamov A."/>
            <person name="Schmutz J."/>
            <person name="Weeks D."/>
            <person name="Yamada T."/>
            <person name="Claverie J.M."/>
            <person name="Grigoriev I."/>
            <person name="Van Etten J."/>
            <person name="Lomsadze A."/>
            <person name="Borodovsky M."/>
        </authorList>
    </citation>
    <scope>NUCLEOTIDE SEQUENCE [LARGE SCALE GENOMIC DNA]</scope>
    <source>
        <strain evidence="7 8">C-169</strain>
    </source>
</reference>
<keyword evidence="4" id="KW-0326">Glycosidase</keyword>
<keyword evidence="3" id="KW-0378">Hydrolase</keyword>
<feature type="region of interest" description="Disordered" evidence="5">
    <location>
        <begin position="369"/>
        <end position="388"/>
    </location>
</feature>
<evidence type="ECO:0000256" key="2">
    <source>
        <dbReference type="ARBA" id="ARBA00012758"/>
    </source>
</evidence>
<dbReference type="RefSeq" id="XP_005651037.1">
    <property type="nucleotide sequence ID" value="XM_005650980.1"/>
</dbReference>
<dbReference type="STRING" id="574566.I0Z774"/>
<dbReference type="GeneID" id="17044503"/>
<feature type="compositionally biased region" description="Polar residues" evidence="5">
    <location>
        <begin position="325"/>
        <end position="334"/>
    </location>
</feature>
<protein>
    <recommendedName>
        <fullName evidence="2">beta-fructofuranosidase</fullName>
        <ecNumber evidence="2">3.2.1.26</ecNumber>
    </recommendedName>
</protein>
<dbReference type="GO" id="GO:0005975">
    <property type="term" value="P:carbohydrate metabolic process"/>
    <property type="evidence" value="ECO:0007669"/>
    <property type="project" value="InterPro"/>
</dbReference>
<dbReference type="Proteomes" id="UP000007264">
    <property type="component" value="Unassembled WGS sequence"/>
</dbReference>
<comment type="caution">
    <text evidence="7">The sequence shown here is derived from an EMBL/GenBank/DDBJ whole genome shotgun (WGS) entry which is preliminary data.</text>
</comment>
<dbReference type="EC" id="3.2.1.26" evidence="2"/>
<dbReference type="Pfam" id="PF00251">
    <property type="entry name" value="Glyco_hydro_32N"/>
    <property type="match status" value="1"/>
</dbReference>
<organism evidence="7 8">
    <name type="scientific">Coccomyxa subellipsoidea (strain C-169)</name>
    <name type="common">Green microalga</name>
    <dbReference type="NCBI Taxonomy" id="574566"/>
    <lineage>
        <taxon>Eukaryota</taxon>
        <taxon>Viridiplantae</taxon>
        <taxon>Chlorophyta</taxon>
        <taxon>core chlorophytes</taxon>
        <taxon>Trebouxiophyceae</taxon>
        <taxon>Trebouxiophyceae incertae sedis</taxon>
        <taxon>Coccomyxaceae</taxon>
        <taxon>Coccomyxa</taxon>
        <taxon>Coccomyxa subellipsoidea</taxon>
    </lineage>
</organism>
<feature type="region of interest" description="Disordered" evidence="5">
    <location>
        <begin position="325"/>
        <end position="351"/>
    </location>
</feature>
<dbReference type="CDD" id="cd08996">
    <property type="entry name" value="GH32_FFase"/>
    <property type="match status" value="1"/>
</dbReference>
<evidence type="ECO:0000259" key="6">
    <source>
        <dbReference type="Pfam" id="PF00251"/>
    </source>
</evidence>
<dbReference type="OrthoDB" id="202537at2759"/>
<dbReference type="PROSITE" id="PS00609">
    <property type="entry name" value="GLYCOSYL_HYDROL_F32"/>
    <property type="match status" value="1"/>
</dbReference>
<dbReference type="PANTHER" id="PTHR43101:SF1">
    <property type="entry name" value="BETA-FRUCTOSIDASE"/>
    <property type="match status" value="1"/>
</dbReference>
<dbReference type="SUPFAM" id="SSF75005">
    <property type="entry name" value="Arabinanase/levansucrase/invertase"/>
    <property type="match status" value="1"/>
</dbReference>
<evidence type="ECO:0000256" key="4">
    <source>
        <dbReference type="ARBA" id="ARBA00023295"/>
    </source>
</evidence>
<gene>
    <name evidence="7" type="ORF">COCSUDRAFT_27048</name>
</gene>
<evidence type="ECO:0000313" key="7">
    <source>
        <dbReference type="EMBL" id="EIE26493.1"/>
    </source>
</evidence>
<evidence type="ECO:0000256" key="3">
    <source>
        <dbReference type="ARBA" id="ARBA00022801"/>
    </source>
</evidence>
<dbReference type="AlphaFoldDB" id="I0Z774"/>
<dbReference type="KEGG" id="csl:COCSUDRAFT_27048"/>
<keyword evidence="8" id="KW-1185">Reference proteome</keyword>
<sequence length="432" mass="46776">MKLQIDISPQVGPGVVGRPVWQRKRQKAAQLVTRAAGFPAPPSTVREAESLMDLSAALRQDPEKPSYHVMPSSGWINDPNGPFYHNGRYHLFYQHIINGCEWDFGIVWGHAVTTDLVHWEHLPPALMPTPGGLDADGCFSGCCIIDTDGTPTILYTGVRLRSNPDCGPLPPPEHDLNLPFVESQCFAVPETGYDGEPDPLLANWVKSEEPFLAYPPPDSNLVGWRDPFIFEFKGKDGRFKEWGMLMGSGIKGKGGSVMIYRSDNLRSGWRYDGMLCEADSVDTGAMWECPLLLALTVVPEEHRRRSALGSLHSLSNSYNNISAFHPSSNGSHPASPTADRKSAAAAGPQVQAGFSPRKDLAAAGLRAGWEEDGKEPPPGGGADGEGAGKSLLSEQLLNPYADEAGKEDGNFSLFVLLSPIHSSCIAASCTWL</sequence>
<comment type="similarity">
    <text evidence="1">Belongs to the glycosyl hydrolase 32 family.</text>
</comment>
<dbReference type="InterPro" id="IPR018053">
    <property type="entry name" value="Glyco_hydro_32_AS"/>
</dbReference>
<proteinExistence type="inferred from homology"/>
<name>I0Z774_COCSC</name>
<evidence type="ECO:0000313" key="8">
    <source>
        <dbReference type="Proteomes" id="UP000007264"/>
    </source>
</evidence>
<evidence type="ECO:0000256" key="1">
    <source>
        <dbReference type="ARBA" id="ARBA00009902"/>
    </source>
</evidence>
<dbReference type="InterPro" id="IPR023296">
    <property type="entry name" value="Glyco_hydro_beta-prop_sf"/>
</dbReference>
<accession>I0Z774</accession>
<dbReference type="InterPro" id="IPR051214">
    <property type="entry name" value="GH32_Enzymes"/>
</dbReference>
<dbReference type="Gene3D" id="2.115.10.20">
    <property type="entry name" value="Glycosyl hydrolase domain, family 43"/>
    <property type="match status" value="1"/>
</dbReference>
<dbReference type="eggNOG" id="KOG0228">
    <property type="taxonomic scope" value="Eukaryota"/>
</dbReference>
<dbReference type="InterPro" id="IPR013148">
    <property type="entry name" value="Glyco_hydro_32_N"/>
</dbReference>
<dbReference type="PANTHER" id="PTHR43101">
    <property type="entry name" value="BETA-FRUCTOSIDASE"/>
    <property type="match status" value="1"/>
</dbReference>
<dbReference type="EMBL" id="AGSI01000002">
    <property type="protein sequence ID" value="EIE26493.1"/>
    <property type="molecule type" value="Genomic_DNA"/>
</dbReference>
<dbReference type="GO" id="GO:0004564">
    <property type="term" value="F:beta-fructofuranosidase activity"/>
    <property type="evidence" value="ECO:0007669"/>
    <property type="project" value="UniProtKB-EC"/>
</dbReference>
<feature type="domain" description="Glycosyl hydrolase family 32 N-terminal" evidence="6">
    <location>
        <begin position="68"/>
        <end position="304"/>
    </location>
</feature>